<evidence type="ECO:0000313" key="4">
    <source>
        <dbReference type="RefSeq" id="XP_006815986.1"/>
    </source>
</evidence>
<dbReference type="RefSeq" id="XP_006815986.1">
    <property type="nucleotide sequence ID" value="XM_006815923.1"/>
</dbReference>
<gene>
    <name evidence="4" type="primary">LOC102807221</name>
</gene>
<dbReference type="SUPFAM" id="SSF103481">
    <property type="entry name" value="Multidrug resistance efflux transporter EmrE"/>
    <property type="match status" value="2"/>
</dbReference>
<feature type="transmembrane region" description="Helical" evidence="1">
    <location>
        <begin position="33"/>
        <end position="53"/>
    </location>
</feature>
<evidence type="ECO:0000313" key="3">
    <source>
        <dbReference type="Proteomes" id="UP000694865"/>
    </source>
</evidence>
<evidence type="ECO:0000259" key="2">
    <source>
        <dbReference type="Pfam" id="PF00892"/>
    </source>
</evidence>
<dbReference type="Proteomes" id="UP000694865">
    <property type="component" value="Unplaced"/>
</dbReference>
<keyword evidence="1" id="KW-1133">Transmembrane helix</keyword>
<keyword evidence="1" id="KW-0812">Transmembrane</keyword>
<proteinExistence type="predicted"/>
<dbReference type="PANTHER" id="PTHR22911">
    <property type="entry name" value="ACYL-MALONYL CONDENSING ENZYME-RELATED"/>
    <property type="match status" value="1"/>
</dbReference>
<name>A0ABM0M7J5_SACKO</name>
<dbReference type="Gene3D" id="1.10.3730.20">
    <property type="match status" value="1"/>
</dbReference>
<protein>
    <submittedName>
        <fullName evidence="4">Solute carrier family 35 member G2-like</fullName>
    </submittedName>
</protein>
<keyword evidence="3" id="KW-1185">Reference proteome</keyword>
<feature type="domain" description="EamA" evidence="2">
    <location>
        <begin position="31"/>
        <end position="167"/>
    </location>
</feature>
<sequence length="358" mass="38849">MGKYQEKTRLLSDEVSQQLRPGLATVLKSATGVFLALLSGVLDAFNGIFYTLIASGGIPPIQVAFLYSISVLVLSTIPALLYLQDTVLFKSVKINTLLVGIGAATAVGSSTEVYAVYHLPLGNEYAVYAGITPIFCAVGSIIFNGERLKISHVLGFLIITAGTVLIMRPTFIFGDIDTPMNETIVMDSRIDTTGFAYTMTICSSFFHSLSCIMWDAISDDVTTFVKIFYMNCISGLICLTLSLVMETQLWTWSLKEISYVSALALCSASFVCAFHSSLQMEGAVTVNLLTNVQVVVAFILQVCITNIQPGKLDIAGTVLVILGSAVISVCTWWDHVKNQRMNTQSSKAIDYNNEMATP</sequence>
<feature type="transmembrane region" description="Helical" evidence="1">
    <location>
        <begin position="125"/>
        <end position="143"/>
    </location>
</feature>
<accession>A0ABM0M7J5</accession>
<feature type="transmembrane region" description="Helical" evidence="1">
    <location>
        <begin position="288"/>
        <end position="308"/>
    </location>
</feature>
<feature type="transmembrane region" description="Helical" evidence="1">
    <location>
        <begin position="257"/>
        <end position="276"/>
    </location>
</feature>
<feature type="transmembrane region" description="Helical" evidence="1">
    <location>
        <begin position="155"/>
        <end position="174"/>
    </location>
</feature>
<feature type="transmembrane region" description="Helical" evidence="1">
    <location>
        <begin position="227"/>
        <end position="245"/>
    </location>
</feature>
<dbReference type="Pfam" id="PF00892">
    <property type="entry name" value="EamA"/>
    <property type="match status" value="2"/>
</dbReference>
<feature type="transmembrane region" description="Helical" evidence="1">
    <location>
        <begin position="95"/>
        <end position="119"/>
    </location>
</feature>
<keyword evidence="1" id="KW-0472">Membrane</keyword>
<feature type="transmembrane region" description="Helical" evidence="1">
    <location>
        <begin position="314"/>
        <end position="333"/>
    </location>
</feature>
<dbReference type="InterPro" id="IPR000620">
    <property type="entry name" value="EamA_dom"/>
</dbReference>
<dbReference type="PANTHER" id="PTHR22911:SF137">
    <property type="entry name" value="SOLUTE CARRIER FAMILY 35 MEMBER G2-RELATED"/>
    <property type="match status" value="1"/>
</dbReference>
<organism evidence="3 4">
    <name type="scientific">Saccoglossus kowalevskii</name>
    <name type="common">Acorn worm</name>
    <dbReference type="NCBI Taxonomy" id="10224"/>
    <lineage>
        <taxon>Eukaryota</taxon>
        <taxon>Metazoa</taxon>
        <taxon>Hemichordata</taxon>
        <taxon>Enteropneusta</taxon>
        <taxon>Harrimaniidae</taxon>
        <taxon>Saccoglossus</taxon>
    </lineage>
</organism>
<dbReference type="InterPro" id="IPR037185">
    <property type="entry name" value="EmrE-like"/>
</dbReference>
<feature type="transmembrane region" description="Helical" evidence="1">
    <location>
        <begin position="65"/>
        <end position="83"/>
    </location>
</feature>
<feature type="transmembrane region" description="Helical" evidence="1">
    <location>
        <begin position="194"/>
        <end position="215"/>
    </location>
</feature>
<reference evidence="4" key="1">
    <citation type="submission" date="2025-08" db="UniProtKB">
        <authorList>
            <consortium name="RefSeq"/>
        </authorList>
    </citation>
    <scope>IDENTIFICATION</scope>
    <source>
        <tissue evidence="4">Testes</tissue>
    </source>
</reference>
<feature type="domain" description="EamA" evidence="2">
    <location>
        <begin position="196"/>
        <end position="328"/>
    </location>
</feature>
<dbReference type="GeneID" id="102807221"/>
<evidence type="ECO:0000256" key="1">
    <source>
        <dbReference type="SAM" id="Phobius"/>
    </source>
</evidence>